<dbReference type="EMBL" id="PDUG01000066">
    <property type="protein sequence ID" value="PIC11580.1"/>
    <property type="molecule type" value="Genomic_DNA"/>
</dbReference>
<reference evidence="3" key="1">
    <citation type="submission" date="2017-10" db="EMBL/GenBank/DDBJ databases">
        <title>Rapid genome shrinkage in a self-fertile nematode reveals novel sperm competition proteins.</title>
        <authorList>
            <person name="Yin D."/>
            <person name="Schwarz E.M."/>
            <person name="Thomas C.G."/>
            <person name="Felde R.L."/>
            <person name="Korf I.F."/>
            <person name="Cutter A.D."/>
            <person name="Schartner C.M."/>
            <person name="Ralston E.J."/>
            <person name="Meyer B.J."/>
            <person name="Haag E.S."/>
        </authorList>
    </citation>
    <scope>NUCLEOTIDE SEQUENCE [LARGE SCALE GENOMIC DNA]</scope>
    <source>
        <strain evidence="3">JU1422</strain>
    </source>
</reference>
<evidence type="ECO:0000256" key="1">
    <source>
        <dbReference type="SAM" id="MobiDB-lite"/>
    </source>
</evidence>
<accession>A0A2G5S999</accession>
<dbReference type="InterPro" id="IPR005312">
    <property type="entry name" value="DUF1759"/>
</dbReference>
<protein>
    <submittedName>
        <fullName evidence="2">Uncharacterized protein</fullName>
    </submittedName>
</protein>
<organism evidence="2 3">
    <name type="scientific">Caenorhabditis nigoni</name>
    <dbReference type="NCBI Taxonomy" id="1611254"/>
    <lineage>
        <taxon>Eukaryota</taxon>
        <taxon>Metazoa</taxon>
        <taxon>Ecdysozoa</taxon>
        <taxon>Nematoda</taxon>
        <taxon>Chromadorea</taxon>
        <taxon>Rhabditida</taxon>
        <taxon>Rhabditina</taxon>
        <taxon>Rhabditomorpha</taxon>
        <taxon>Rhabditoidea</taxon>
        <taxon>Rhabditidae</taxon>
        <taxon>Peloderinae</taxon>
        <taxon>Caenorhabditis</taxon>
    </lineage>
</organism>
<feature type="region of interest" description="Disordered" evidence="1">
    <location>
        <begin position="1"/>
        <end position="33"/>
    </location>
</feature>
<feature type="region of interest" description="Disordered" evidence="1">
    <location>
        <begin position="341"/>
        <end position="434"/>
    </location>
</feature>
<name>A0A2G5S999_9PELO</name>
<gene>
    <name evidence="2" type="ORF">B9Z55_028989</name>
</gene>
<comment type="caution">
    <text evidence="2">The sequence shown here is derived from an EMBL/GenBank/DDBJ whole genome shotgun (WGS) entry which is preliminary data.</text>
</comment>
<evidence type="ECO:0000313" key="2">
    <source>
        <dbReference type="EMBL" id="PIC11580.1"/>
    </source>
</evidence>
<feature type="compositionally biased region" description="Polar residues" evidence="1">
    <location>
        <begin position="367"/>
        <end position="376"/>
    </location>
</feature>
<feature type="region of interest" description="Disordered" evidence="1">
    <location>
        <begin position="630"/>
        <end position="663"/>
    </location>
</feature>
<feature type="compositionally biased region" description="Acidic residues" evidence="1">
    <location>
        <begin position="652"/>
        <end position="663"/>
    </location>
</feature>
<dbReference type="AlphaFoldDB" id="A0A2G5S999"/>
<evidence type="ECO:0000313" key="3">
    <source>
        <dbReference type="Proteomes" id="UP000230233"/>
    </source>
</evidence>
<dbReference type="Proteomes" id="UP000230233">
    <property type="component" value="Unassembled WGS sequence"/>
</dbReference>
<keyword evidence="3" id="KW-1185">Reference proteome</keyword>
<feature type="compositionally biased region" description="Basic and acidic residues" evidence="1">
    <location>
        <begin position="348"/>
        <end position="363"/>
    </location>
</feature>
<dbReference type="Pfam" id="PF03564">
    <property type="entry name" value="DUF1759"/>
    <property type="match status" value="1"/>
</dbReference>
<sequence length="663" mass="74033">MSTEKSSNAYLAPEGDQGQLGQSRPLAPSTEQTLQDSRTAAQEIVSAGLKIIGPLEKSITRRSNNAIASISALTALTEHIERTSTLGDLNTTESIILQAERDLYELEVLPELITKTMVLPVIAQHEDRFQIYEDLTKHCEKEKVDDYGLRLSEALKELKFMLLEHGIETSDFVPNTDDIREAHKITEKEQENTVIEMPPRQNSTAPTAYSFDSFQALGLSGMNSNECQADTGTAVVTQHTEALLAEIERGRRETAERDRLHEQKALLLTEQIALSKQQTQSNHMTAVHATVRPLVQQTMTASVNNINNIANDISSKQPELPPNLYLDIMNAINNIQAQISSAGNEQDNGEREEARESKHDLRISPRAQHNTLNTRIKTAGMKETEQKSSLNSDDENSRKVSSGSEDDYDGHRRHSRHDTKATADQRQTSKQPKLATVLSLFPKFDGSGDWEEFRDTFNNDIMSRDDIRMTHKHKILSDHLTGAAECCVATSKNHSMAIEATFANLKLAFGKVHTKEKLLKKLAKLPFHQSDTEKMRQDMVTIANISMLLLEKGVSDTDDRITKVVTSKLPKTLRDSVLDDWSEKDPMTIKDIIAKASSDIFILELEEEFHELASTSAMSIPNSSSIYSASAQTSTGRKNINRANCPKKEENTVDSDDSEQNNH</sequence>
<proteinExistence type="predicted"/>